<proteinExistence type="predicted"/>
<feature type="transmembrane region" description="Helical" evidence="2">
    <location>
        <begin position="291"/>
        <end position="317"/>
    </location>
</feature>
<protein>
    <submittedName>
        <fullName evidence="3">Uncharacterized protein</fullName>
    </submittedName>
</protein>
<keyword evidence="2" id="KW-0812">Transmembrane</keyword>
<feature type="region of interest" description="Disordered" evidence="1">
    <location>
        <begin position="240"/>
        <end position="284"/>
    </location>
</feature>
<organism evidence="3 4">
    <name type="scientific">Podospora comata</name>
    <dbReference type="NCBI Taxonomy" id="48703"/>
    <lineage>
        <taxon>Eukaryota</taxon>
        <taxon>Fungi</taxon>
        <taxon>Dikarya</taxon>
        <taxon>Ascomycota</taxon>
        <taxon>Pezizomycotina</taxon>
        <taxon>Sordariomycetes</taxon>
        <taxon>Sordariomycetidae</taxon>
        <taxon>Sordariales</taxon>
        <taxon>Podosporaceae</taxon>
        <taxon>Podospora</taxon>
    </lineage>
</organism>
<gene>
    <name evidence="3" type="ORF">PODCO_710540</name>
</gene>
<feature type="transmembrane region" description="Helical" evidence="2">
    <location>
        <begin position="36"/>
        <end position="57"/>
    </location>
</feature>
<reference evidence="3" key="1">
    <citation type="submission" date="2018-02" db="EMBL/GenBank/DDBJ databases">
        <authorList>
            <person name="Silar P."/>
        </authorList>
    </citation>
    <scope>NUCLEOTIDE SEQUENCE [LARGE SCALE GENOMIC DNA]</scope>
    <source>
        <strain evidence="3">T</strain>
    </source>
</reference>
<evidence type="ECO:0000256" key="1">
    <source>
        <dbReference type="SAM" id="MobiDB-lite"/>
    </source>
</evidence>
<dbReference type="PANTHER" id="PTHR42032:SF1">
    <property type="entry name" value="YALI0E30679P"/>
    <property type="match status" value="1"/>
</dbReference>
<feature type="compositionally biased region" description="Basic and acidic residues" evidence="1">
    <location>
        <begin position="112"/>
        <end position="121"/>
    </location>
</feature>
<feature type="compositionally biased region" description="Basic and acidic residues" evidence="1">
    <location>
        <begin position="533"/>
        <end position="552"/>
    </location>
</feature>
<feature type="compositionally biased region" description="Low complexity" evidence="1">
    <location>
        <begin position="264"/>
        <end position="277"/>
    </location>
</feature>
<evidence type="ECO:0000313" key="3">
    <source>
        <dbReference type="EMBL" id="VBB87049.1"/>
    </source>
</evidence>
<dbReference type="PANTHER" id="PTHR42032">
    <property type="entry name" value="YALI0E30679P"/>
    <property type="match status" value="1"/>
</dbReference>
<feature type="transmembrane region" description="Helical" evidence="2">
    <location>
        <begin position="177"/>
        <end position="198"/>
    </location>
</feature>
<feature type="transmembrane region" description="Helical" evidence="2">
    <location>
        <begin position="204"/>
        <end position="226"/>
    </location>
</feature>
<feature type="region of interest" description="Disordered" evidence="1">
    <location>
        <begin position="527"/>
        <end position="597"/>
    </location>
</feature>
<dbReference type="EMBL" id="LR026970">
    <property type="protein sequence ID" value="VBB87049.1"/>
    <property type="molecule type" value="Genomic_DNA"/>
</dbReference>
<name>A0ABY6SLP2_PODCO</name>
<keyword evidence="2" id="KW-1133">Transmembrane helix</keyword>
<keyword evidence="2" id="KW-0472">Membrane</keyword>
<sequence length="617" mass="67469">MPSPTSLQFSRSSTVGSCSVYSCHHYDFSNRFLKKIYYLVVVPFCYMRLASIIPPIATSRPPAEPRHWTSLPSHKGKHFFHIPVMNHRLRLTTSLDSCPGPSSQGISTALETMHEESESVHSGHRSPMSGGTAPSAFEDDHGRRRSSTFSVYSLNEAGRGLHDEILDPGPFIHRSEVSWGATLPLVFALLPALVGLVFKNGSSVITDLILLGLAAVFLHWSVTVPWKWYHASQQVREEEGSVVESAFQDDSGSDDAVSPRQQNPGPDEQQPSQPDPQTSKMDRRAKTASQALTLLGLLECAALLACFVAPGLAAWMLHHGRNLLSRGSEGLVSNFNLVIFFIAAEISPVSHFMKLIQAQTLHLQRLVHSNSNPYRQEKVTMNQWRELIARLDELETRGLTNAPSPVEADTRRVHASLVREVRNQIQPDIDALNRAVRRYEKKARVLAVQTEGRLRDLRQRVDDAISLSAVVAGRGRKGTEWDLVGWCLGGAVWVLMLPVREVIRGLAKVLAGVGWLMGIKEEGGNEVMRGKKKGEMDGSEVKGKGVERETRRSGSASGSGASGGNGEMDGSVVKGKGVEKWMSGGRSGSGSGASGGRGILDEGCDWGGVRICRLMYE</sequence>
<dbReference type="Proteomes" id="UP000280685">
    <property type="component" value="Chromosome 7"/>
</dbReference>
<evidence type="ECO:0000313" key="4">
    <source>
        <dbReference type="Proteomes" id="UP000280685"/>
    </source>
</evidence>
<accession>A0ABY6SLP2</accession>
<keyword evidence="4" id="KW-1185">Reference proteome</keyword>
<feature type="compositionally biased region" description="Gly residues" evidence="1">
    <location>
        <begin position="585"/>
        <end position="597"/>
    </location>
</feature>
<evidence type="ECO:0000256" key="2">
    <source>
        <dbReference type="SAM" id="Phobius"/>
    </source>
</evidence>
<feature type="region of interest" description="Disordered" evidence="1">
    <location>
        <begin position="112"/>
        <end position="144"/>
    </location>
</feature>